<keyword evidence="1 2" id="KW-0597">Phosphoprotein</keyword>
<sequence>MTSRGPAREGLQGLRVLVVEDEGPVAMLIEDMLEDLGCTVVGSAASVEAAMRLVDAGGYDVALLDVNIAGGSVLPVAEALRRRGAPYAIASGYGPAGVPDSLRGAPIIQKPFRSADLEAVLGQALA</sequence>
<evidence type="ECO:0000259" key="3">
    <source>
        <dbReference type="PROSITE" id="PS50110"/>
    </source>
</evidence>
<dbReference type="SMART" id="SM00448">
    <property type="entry name" value="REC"/>
    <property type="match status" value="1"/>
</dbReference>
<dbReference type="InterPro" id="IPR050595">
    <property type="entry name" value="Bact_response_regulator"/>
</dbReference>
<organism evidence="4 5">
    <name type="scientific">Phenylobacterium terrae</name>
    <dbReference type="NCBI Taxonomy" id="2665495"/>
    <lineage>
        <taxon>Bacteria</taxon>
        <taxon>Pseudomonadati</taxon>
        <taxon>Pseudomonadota</taxon>
        <taxon>Alphaproteobacteria</taxon>
        <taxon>Caulobacterales</taxon>
        <taxon>Caulobacteraceae</taxon>
        <taxon>Phenylobacterium</taxon>
    </lineage>
</organism>
<evidence type="ECO:0000256" key="2">
    <source>
        <dbReference type="PROSITE-ProRule" id="PRU00169"/>
    </source>
</evidence>
<dbReference type="SUPFAM" id="SSF52172">
    <property type="entry name" value="CheY-like"/>
    <property type="match status" value="1"/>
</dbReference>
<accession>A0ABW4N3F7</accession>
<dbReference type="InterPro" id="IPR001789">
    <property type="entry name" value="Sig_transdc_resp-reg_receiver"/>
</dbReference>
<dbReference type="PANTHER" id="PTHR44591:SF24">
    <property type="entry name" value="PROTEIN-GLUTAMATE METHYLESTERASE_PROTEIN-GLUTAMINE GLUTAMINASE 1"/>
    <property type="match status" value="1"/>
</dbReference>
<reference evidence="5" key="1">
    <citation type="journal article" date="2019" name="Int. J. Syst. Evol. Microbiol.">
        <title>The Global Catalogue of Microorganisms (GCM) 10K type strain sequencing project: providing services to taxonomists for standard genome sequencing and annotation.</title>
        <authorList>
            <consortium name="The Broad Institute Genomics Platform"/>
            <consortium name="The Broad Institute Genome Sequencing Center for Infectious Disease"/>
            <person name="Wu L."/>
            <person name="Ma J."/>
        </authorList>
    </citation>
    <scope>NUCLEOTIDE SEQUENCE [LARGE SCALE GENOMIC DNA]</scope>
    <source>
        <strain evidence="5">DFY28</strain>
    </source>
</reference>
<dbReference type="PANTHER" id="PTHR44591">
    <property type="entry name" value="STRESS RESPONSE REGULATOR PROTEIN 1"/>
    <property type="match status" value="1"/>
</dbReference>
<dbReference type="Gene3D" id="3.40.50.2300">
    <property type="match status" value="1"/>
</dbReference>
<dbReference type="Pfam" id="PF00072">
    <property type="entry name" value="Response_reg"/>
    <property type="match status" value="1"/>
</dbReference>
<proteinExistence type="predicted"/>
<gene>
    <name evidence="4" type="ORF">ACFSC0_13230</name>
</gene>
<feature type="domain" description="Response regulatory" evidence="3">
    <location>
        <begin position="15"/>
        <end position="125"/>
    </location>
</feature>
<evidence type="ECO:0000313" key="4">
    <source>
        <dbReference type="EMBL" id="MFD1784363.1"/>
    </source>
</evidence>
<dbReference type="RefSeq" id="WP_377283688.1">
    <property type="nucleotide sequence ID" value="NZ_JBHRSI010000009.1"/>
</dbReference>
<dbReference type="InterPro" id="IPR011006">
    <property type="entry name" value="CheY-like_superfamily"/>
</dbReference>
<protein>
    <submittedName>
        <fullName evidence="4">Response regulator</fullName>
    </submittedName>
</protein>
<feature type="modified residue" description="4-aspartylphosphate" evidence="2">
    <location>
        <position position="65"/>
    </location>
</feature>
<evidence type="ECO:0000313" key="5">
    <source>
        <dbReference type="Proteomes" id="UP001597237"/>
    </source>
</evidence>
<dbReference type="PROSITE" id="PS50110">
    <property type="entry name" value="RESPONSE_REGULATORY"/>
    <property type="match status" value="1"/>
</dbReference>
<name>A0ABW4N3F7_9CAUL</name>
<dbReference type="Proteomes" id="UP001597237">
    <property type="component" value="Unassembled WGS sequence"/>
</dbReference>
<comment type="caution">
    <text evidence="4">The sequence shown here is derived from an EMBL/GenBank/DDBJ whole genome shotgun (WGS) entry which is preliminary data.</text>
</comment>
<dbReference type="EMBL" id="JBHUEY010000001">
    <property type="protein sequence ID" value="MFD1784363.1"/>
    <property type="molecule type" value="Genomic_DNA"/>
</dbReference>
<keyword evidence="5" id="KW-1185">Reference proteome</keyword>
<evidence type="ECO:0000256" key="1">
    <source>
        <dbReference type="ARBA" id="ARBA00022553"/>
    </source>
</evidence>